<dbReference type="Proteomes" id="UP000249061">
    <property type="component" value="Unassembled WGS sequence"/>
</dbReference>
<dbReference type="EMBL" id="QFQP01000043">
    <property type="protein sequence ID" value="PZR05644.1"/>
    <property type="molecule type" value="Genomic_DNA"/>
</dbReference>
<comment type="caution">
    <text evidence="1">The sequence shown here is derived from an EMBL/GenBank/DDBJ whole genome shotgun (WGS) entry which is preliminary data.</text>
</comment>
<evidence type="ECO:0000313" key="1">
    <source>
        <dbReference type="EMBL" id="PZR05644.1"/>
    </source>
</evidence>
<evidence type="ECO:0000313" key="2">
    <source>
        <dbReference type="Proteomes" id="UP000249061"/>
    </source>
</evidence>
<name>A0A2W5UQZ9_9BACT</name>
<sequence>MAETDWTYLNNGLDLAAVDRGVTAGIPTPPGGGNFLFGFNSLAAVQGAVGLFANLASFAPMAKGGSIRGCLQRGAGGGPTGFSPFLFLCCQGNSVNDSAYMLGLSDDDPHRVVLRKGAIAVGLPDADGPGVLLKSAASFAQATWVHLRLDVIVNANGDVVLKVLSNDLAAHPLGTAPDWQPVAGMVQFIDDQLGINSGSQPLASGRGGFGMSVKDVTRRAYFDHLELFRQV</sequence>
<reference evidence="1 2" key="1">
    <citation type="submission" date="2017-08" db="EMBL/GenBank/DDBJ databases">
        <title>Infants hospitalized years apart are colonized by the same room-sourced microbial strains.</title>
        <authorList>
            <person name="Brooks B."/>
            <person name="Olm M.R."/>
            <person name="Firek B.A."/>
            <person name="Baker R."/>
            <person name="Thomas B.C."/>
            <person name="Morowitz M.J."/>
            <person name="Banfield J.F."/>
        </authorList>
    </citation>
    <scope>NUCLEOTIDE SEQUENCE [LARGE SCALE GENOMIC DNA]</scope>
    <source>
        <strain evidence="1">S2_003_000_R2_14</strain>
    </source>
</reference>
<protein>
    <submittedName>
        <fullName evidence="1">Uncharacterized protein</fullName>
    </submittedName>
</protein>
<dbReference type="AlphaFoldDB" id="A0A2W5UQZ9"/>
<gene>
    <name evidence="1" type="ORF">DI536_31845</name>
</gene>
<accession>A0A2W5UQZ9</accession>
<organism evidence="1 2">
    <name type="scientific">Archangium gephyra</name>
    <dbReference type="NCBI Taxonomy" id="48"/>
    <lineage>
        <taxon>Bacteria</taxon>
        <taxon>Pseudomonadati</taxon>
        <taxon>Myxococcota</taxon>
        <taxon>Myxococcia</taxon>
        <taxon>Myxococcales</taxon>
        <taxon>Cystobacterineae</taxon>
        <taxon>Archangiaceae</taxon>
        <taxon>Archangium</taxon>
    </lineage>
</organism>
<proteinExistence type="predicted"/>